<protein>
    <recommendedName>
        <fullName evidence="3">Tick transposon</fullName>
    </recommendedName>
</protein>
<name>A0AA36EY82_OCTVU</name>
<gene>
    <name evidence="1" type="ORF">OCTVUL_1B001077</name>
</gene>
<keyword evidence="2" id="KW-1185">Reference proteome</keyword>
<evidence type="ECO:0000313" key="1">
    <source>
        <dbReference type="EMBL" id="CAI9716465.1"/>
    </source>
</evidence>
<dbReference type="AlphaFoldDB" id="A0AA36EY82"/>
<organism evidence="1 2">
    <name type="scientific">Octopus vulgaris</name>
    <name type="common">Common octopus</name>
    <dbReference type="NCBI Taxonomy" id="6645"/>
    <lineage>
        <taxon>Eukaryota</taxon>
        <taxon>Metazoa</taxon>
        <taxon>Spiralia</taxon>
        <taxon>Lophotrochozoa</taxon>
        <taxon>Mollusca</taxon>
        <taxon>Cephalopoda</taxon>
        <taxon>Coleoidea</taxon>
        <taxon>Octopodiformes</taxon>
        <taxon>Octopoda</taxon>
        <taxon>Incirrata</taxon>
        <taxon>Octopodidae</taxon>
        <taxon>Octopus</taxon>
    </lineage>
</organism>
<dbReference type="EMBL" id="OX597814">
    <property type="protein sequence ID" value="CAI9716465.1"/>
    <property type="molecule type" value="Genomic_DNA"/>
</dbReference>
<reference evidence="1" key="1">
    <citation type="submission" date="2023-08" db="EMBL/GenBank/DDBJ databases">
        <authorList>
            <person name="Alioto T."/>
            <person name="Alioto T."/>
            <person name="Gomez Garrido J."/>
        </authorList>
    </citation>
    <scope>NUCLEOTIDE SEQUENCE</scope>
</reference>
<sequence>MCNANLFKMQSTSHLQKLLTIYLRLYMAMVRPHLEFASPVWNPYLAQDINRLEAVQRHATKRIPSIRHLPYSERLTSLGMDTLKLRRPAADLADTHKIINHRTNNNSEHLFKLHPSNTRGHIYKVRKQHSSHDFRKHFFTLRVAEAWNRLPASVVSCRSTASFKTFMLPEIRQHYT</sequence>
<dbReference type="Proteomes" id="UP001162480">
    <property type="component" value="Chromosome 1"/>
</dbReference>
<evidence type="ECO:0008006" key="3">
    <source>
        <dbReference type="Google" id="ProtNLM"/>
    </source>
</evidence>
<proteinExistence type="predicted"/>
<accession>A0AA36EY82</accession>
<evidence type="ECO:0000313" key="2">
    <source>
        <dbReference type="Proteomes" id="UP001162480"/>
    </source>
</evidence>